<feature type="disulfide bond" evidence="2">
    <location>
        <begin position="377"/>
        <end position="391"/>
    </location>
</feature>
<organism evidence="6 7">
    <name type="scientific">Passalora fulva</name>
    <name type="common">Tomato leaf mold</name>
    <name type="synonym">Cladosporium fulvum</name>
    <dbReference type="NCBI Taxonomy" id="5499"/>
    <lineage>
        <taxon>Eukaryota</taxon>
        <taxon>Fungi</taxon>
        <taxon>Dikarya</taxon>
        <taxon>Ascomycota</taxon>
        <taxon>Pezizomycotina</taxon>
        <taxon>Dothideomycetes</taxon>
        <taxon>Dothideomycetidae</taxon>
        <taxon>Mycosphaerellales</taxon>
        <taxon>Mycosphaerellaceae</taxon>
        <taxon>Fulvia</taxon>
    </lineage>
</organism>
<feature type="compositionally biased region" description="Low complexity" evidence="3">
    <location>
        <begin position="72"/>
        <end position="115"/>
    </location>
</feature>
<name>A0A9Q8PJH6_PASFU</name>
<dbReference type="GeneID" id="71992895"/>
<accession>A0A9Q8PJH6</accession>
<evidence type="ECO:0000256" key="3">
    <source>
        <dbReference type="SAM" id="MobiDB-lite"/>
    </source>
</evidence>
<feature type="region of interest" description="Disordered" evidence="3">
    <location>
        <begin position="609"/>
        <end position="641"/>
    </location>
</feature>
<feature type="compositionally biased region" description="Low complexity" evidence="3">
    <location>
        <begin position="126"/>
        <end position="140"/>
    </location>
</feature>
<sequence>MFGNGIALGIAILSLPTAVPSELVTITAYPTTCGAIYTTVTSSSVLSNSSAAISTATESILSIEFSSTASSSAQSSSTQSSSTASSSTQSSSVSVPTTQSSLTESSSAEFSSSQSGLPQYPLDPYTTTSSTTEQFSTTQTPATYSPTPVSDVALNEGSIPFVLQINPGVPGRKRQAGQATYIDADGYVTANASQAVQYVIGNGTLTSTAGGWVSTYEGVNIMPFAMSSIRATIDTVFAFEDLKLHWNNTAFDGGAAQFYTVPASTSGAPAQVVLRLAGPIQSNFKSVTFAVQPAAELFVESSSAIDIATTPIIVPVESVTAPSSAIASVTSSVAIEDGQEVTTAIIIPSSTTANVAPSGTCGPEVGTNCYGAFSGNCCSTFGFCGSGPEYCGSGCQPGFGICDTLLASSSASEASSAVSSSSTLYYATESSVAPISSSEIYIPTNFFSTFGTVSSSGPTPLVSSASFSTAIGSQYVGVSTSSFASSAVTLSSELPSSTLPIYFSTASPVVPNNPSPSSEAEQSSTSSTSSSVTDTTSVSSLSTTSTFMSSITNLEVFPSIVPDSTTSASSVTDLEVFPSIVPDPTSTASSLTDLEVFPSIVPDITTTSTFSPSSASVSADSSDSSMVSSSSASSSSSSSSTSTMFSSSSSSSATISSTVPLTTLSSSSSSSSSSLSLASLENSAPMPILPSSDISILPYSTTTTSSASATSNSVLSSSTPVIVSSYILSASSASSSLSSASSSYLVLTSPTACNFGDPPTFDEDDSYERIDLPQPMYIGTSSSTASFAAVNGLLSITLGTAEYQYNELPSTELPAGTVAPYWADLAVYRINATGPAQGLFYQLDASGVTYEWYLNRAGNRNITFHFTVQYRYANPGIFTYTYYDVGDGENGALATVGLQTSTTSGYTMSYNSTGNITPGLVVTCDTNTNTCTRPAPS</sequence>
<dbReference type="Pfam" id="PF25485">
    <property type="entry name" value="DUF7908"/>
    <property type="match status" value="1"/>
</dbReference>
<keyword evidence="2" id="KW-1015">Disulfide bond</keyword>
<feature type="region of interest" description="Disordered" evidence="3">
    <location>
        <begin position="510"/>
        <end position="537"/>
    </location>
</feature>
<dbReference type="KEGG" id="ffu:CLAFUR5_13017"/>
<evidence type="ECO:0000256" key="1">
    <source>
        <dbReference type="ARBA" id="ARBA00022669"/>
    </source>
</evidence>
<dbReference type="PANTHER" id="PTHR23216">
    <property type="entry name" value="NUCLEOLAR AND COILED-BODY PHOSPHOPROTEIN 1"/>
    <property type="match status" value="1"/>
</dbReference>
<dbReference type="OrthoDB" id="5985073at2759"/>
<keyword evidence="7" id="KW-1185">Reference proteome</keyword>
<proteinExistence type="predicted"/>
<feature type="domain" description="Chitin-binding type-1" evidence="5">
    <location>
        <begin position="358"/>
        <end position="404"/>
    </location>
</feature>
<dbReference type="GO" id="GO:0005654">
    <property type="term" value="C:nucleoplasm"/>
    <property type="evidence" value="ECO:0007669"/>
    <property type="project" value="TreeGrafter"/>
</dbReference>
<evidence type="ECO:0000313" key="7">
    <source>
        <dbReference type="Proteomes" id="UP000756132"/>
    </source>
</evidence>
<dbReference type="Gene3D" id="3.30.60.10">
    <property type="entry name" value="Endochitinase-like"/>
    <property type="match status" value="1"/>
</dbReference>
<dbReference type="GO" id="GO:0008061">
    <property type="term" value="F:chitin binding"/>
    <property type="evidence" value="ECO:0007669"/>
    <property type="project" value="UniProtKB-UniRule"/>
</dbReference>
<dbReference type="AlphaFoldDB" id="A0A9Q8PJH6"/>
<keyword evidence="4" id="KW-0732">Signal</keyword>
<dbReference type="GO" id="GO:0005730">
    <property type="term" value="C:nucleolus"/>
    <property type="evidence" value="ECO:0007669"/>
    <property type="project" value="InterPro"/>
</dbReference>
<evidence type="ECO:0000259" key="5">
    <source>
        <dbReference type="PROSITE" id="PS50941"/>
    </source>
</evidence>
<feature type="region of interest" description="Disordered" evidence="3">
    <location>
        <begin position="72"/>
        <end position="149"/>
    </location>
</feature>
<reference evidence="6" key="1">
    <citation type="submission" date="2021-12" db="EMBL/GenBank/DDBJ databases">
        <authorList>
            <person name="Zaccaron A."/>
            <person name="Stergiopoulos I."/>
        </authorList>
    </citation>
    <scope>NUCLEOTIDE SEQUENCE</scope>
    <source>
        <strain evidence="6">Race5_Kim</strain>
    </source>
</reference>
<keyword evidence="1 2" id="KW-0147">Chitin-binding</keyword>
<evidence type="ECO:0000313" key="6">
    <source>
        <dbReference type="EMBL" id="UJO23566.1"/>
    </source>
</evidence>
<evidence type="ECO:0000256" key="4">
    <source>
        <dbReference type="SAM" id="SignalP"/>
    </source>
</evidence>
<protein>
    <recommendedName>
        <fullName evidence="5">Chitin-binding type-1 domain-containing protein</fullName>
    </recommendedName>
</protein>
<dbReference type="Proteomes" id="UP000756132">
    <property type="component" value="Chromosome 11"/>
</dbReference>
<dbReference type="PANTHER" id="PTHR23216:SF1">
    <property type="entry name" value="NUCLEOLAR AND COILED-BODY PHOSPHOPROTEIN 1"/>
    <property type="match status" value="1"/>
</dbReference>
<reference evidence="6" key="2">
    <citation type="journal article" date="2022" name="Microb. Genom.">
        <title>A chromosome-scale genome assembly of the tomato pathogen Cladosporium fulvum reveals a compartmentalized genome architecture and the presence of a dispensable chromosome.</title>
        <authorList>
            <person name="Zaccaron A.Z."/>
            <person name="Chen L.H."/>
            <person name="Samaras A."/>
            <person name="Stergiopoulos I."/>
        </authorList>
    </citation>
    <scope>NUCLEOTIDE SEQUENCE</scope>
    <source>
        <strain evidence="6">Race5_Kim</strain>
    </source>
</reference>
<gene>
    <name evidence="6" type="ORF">CLAFUR5_13017</name>
</gene>
<dbReference type="RefSeq" id="XP_047767932.1">
    <property type="nucleotide sequence ID" value="XM_047912165.1"/>
</dbReference>
<dbReference type="SUPFAM" id="SSF57016">
    <property type="entry name" value="Plant lectins/antimicrobial peptides"/>
    <property type="match status" value="1"/>
</dbReference>
<dbReference type="EMBL" id="CP090173">
    <property type="protein sequence ID" value="UJO23566.1"/>
    <property type="molecule type" value="Genomic_DNA"/>
</dbReference>
<evidence type="ECO:0000256" key="2">
    <source>
        <dbReference type="PROSITE-ProRule" id="PRU00261"/>
    </source>
</evidence>
<dbReference type="PROSITE" id="PS50941">
    <property type="entry name" value="CHIT_BIND_I_2"/>
    <property type="match status" value="1"/>
</dbReference>
<dbReference type="CDD" id="cd11618">
    <property type="entry name" value="ChtBD1_1"/>
    <property type="match status" value="1"/>
</dbReference>
<feature type="signal peptide" evidence="4">
    <location>
        <begin position="1"/>
        <end position="21"/>
    </location>
</feature>
<feature type="chain" id="PRO_5040509414" description="Chitin-binding type-1 domain-containing protein" evidence="4">
    <location>
        <begin position="22"/>
        <end position="937"/>
    </location>
</feature>
<comment type="caution">
    <text evidence="2">Lacks conserved residue(s) required for the propagation of feature annotation.</text>
</comment>
<dbReference type="InterPro" id="IPR057230">
    <property type="entry name" value="DUF7908"/>
</dbReference>
<dbReference type="InterPro" id="IPR001002">
    <property type="entry name" value="Chitin-bd_1"/>
</dbReference>
<dbReference type="InterPro" id="IPR039191">
    <property type="entry name" value="Nopp140-like"/>
</dbReference>
<dbReference type="InterPro" id="IPR036861">
    <property type="entry name" value="Endochitinase-like_sf"/>
</dbReference>